<dbReference type="Proteomes" id="UP000236959">
    <property type="component" value="Unassembled WGS sequence"/>
</dbReference>
<keyword evidence="2" id="KW-1185">Reference proteome</keyword>
<dbReference type="EMBL" id="PPCN01000002">
    <property type="protein sequence ID" value="POF32982.1"/>
    <property type="molecule type" value="Genomic_DNA"/>
</dbReference>
<comment type="caution">
    <text evidence="1">The sequence shown here is derived from an EMBL/GenBank/DDBJ whole genome shotgun (WGS) entry which is preliminary data.</text>
</comment>
<proteinExistence type="predicted"/>
<accession>A0A2S3UZ23</accession>
<protein>
    <submittedName>
        <fullName evidence="1">Uncharacterized protein</fullName>
    </submittedName>
</protein>
<sequence>MEPMIVSSERKKDVQLDMALCRAMFEKDPDRMIELVSEWLEVNRLATSDRFCVPRYLDDMLTRANGYTGTWRRNLAS</sequence>
<dbReference type="AlphaFoldDB" id="A0A2S3UZ23"/>
<evidence type="ECO:0000313" key="1">
    <source>
        <dbReference type="EMBL" id="POF32982.1"/>
    </source>
</evidence>
<reference evidence="1 2" key="1">
    <citation type="submission" date="2018-01" db="EMBL/GenBank/DDBJ databases">
        <title>Genomic Encyclopedia of Archaeal and Bacterial Type Strains, Phase II (KMG-II): from individual species to whole genera.</title>
        <authorList>
            <person name="Goeker M."/>
        </authorList>
    </citation>
    <scope>NUCLEOTIDE SEQUENCE [LARGE SCALE GENOMIC DNA]</scope>
    <source>
        <strain evidence="1 2">DSM 17023</strain>
    </source>
</reference>
<evidence type="ECO:0000313" key="2">
    <source>
        <dbReference type="Proteomes" id="UP000236959"/>
    </source>
</evidence>
<organism evidence="1 2">
    <name type="scientific">Roseibium marinum</name>
    <dbReference type="NCBI Taxonomy" id="281252"/>
    <lineage>
        <taxon>Bacteria</taxon>
        <taxon>Pseudomonadati</taxon>
        <taxon>Pseudomonadota</taxon>
        <taxon>Alphaproteobacteria</taxon>
        <taxon>Hyphomicrobiales</taxon>
        <taxon>Stappiaceae</taxon>
        <taxon>Roseibium</taxon>
    </lineage>
</organism>
<gene>
    <name evidence="1" type="ORF">CLV41_102388</name>
</gene>
<name>A0A2S3UZ23_9HYPH</name>